<keyword evidence="3" id="KW-0393">Immunoglobulin domain</keyword>
<name>A0A8C3I0N6_CHRPI</name>
<dbReference type="PANTHER" id="PTHR11738">
    <property type="entry name" value="MHC CLASS I NK CELL RECEPTOR"/>
    <property type="match status" value="1"/>
</dbReference>
<sequence>LSYPKPSISLRPRGGVALGQSVTIRCECRCQKATFLLYKLGNPDHAEARDQAAEFPIDRAGPGDTGTYRCRYLSRYGQPRWSENSDPVRLVVGETPAPPPRGTATALRQVSDVGNRGPGLSLDLSPPGSIRTPAPPWHLDFTQGNIVRLGLGAGVLLALGLILAESCHSRERRRPWTKRAARRRGGVPPPGRLVPLDHDLPHWGGRSSLPTRSPRKSKAVCEELRRDLAKRATGQQNGQ</sequence>
<dbReference type="FunFam" id="2.60.40.10:FF:000049">
    <property type="entry name" value="Leukocyte immunoglobulin-like receptor subfamily B member 1"/>
    <property type="match status" value="1"/>
</dbReference>
<evidence type="ECO:0000256" key="4">
    <source>
        <dbReference type="SAM" id="MobiDB-lite"/>
    </source>
</evidence>
<feature type="compositionally biased region" description="Basic residues" evidence="4">
    <location>
        <begin position="172"/>
        <end position="185"/>
    </location>
</feature>
<evidence type="ECO:0000256" key="2">
    <source>
        <dbReference type="ARBA" id="ARBA00023157"/>
    </source>
</evidence>
<proteinExistence type="predicted"/>
<dbReference type="AlphaFoldDB" id="A0A8C3I0N6"/>
<dbReference type="InterPro" id="IPR050412">
    <property type="entry name" value="Ig-like_Receptors_ImmuneReg"/>
</dbReference>
<dbReference type="PANTHER" id="PTHR11738:SF186">
    <property type="entry name" value="OSTEOCLAST-ASSOCIATED IMMUNOGLOBULIN-LIKE RECEPTOR"/>
    <property type="match status" value="1"/>
</dbReference>
<keyword evidence="1" id="KW-0732">Signal</keyword>
<dbReference type="OMA" id="QPRWSEN"/>
<evidence type="ECO:0000256" key="1">
    <source>
        <dbReference type="ARBA" id="ARBA00022729"/>
    </source>
</evidence>
<protein>
    <recommendedName>
        <fullName evidence="7">Immunoglobulin subtype domain-containing protein</fullName>
    </recommendedName>
</protein>
<dbReference type="InterPro" id="IPR036179">
    <property type="entry name" value="Ig-like_dom_sf"/>
</dbReference>
<dbReference type="Proteomes" id="UP000694380">
    <property type="component" value="Unplaced"/>
</dbReference>
<reference evidence="5" key="1">
    <citation type="submission" date="2025-08" db="UniProtKB">
        <authorList>
            <consortium name="Ensembl"/>
        </authorList>
    </citation>
    <scope>IDENTIFICATION</scope>
</reference>
<reference evidence="5" key="2">
    <citation type="submission" date="2025-09" db="UniProtKB">
        <authorList>
            <consortium name="Ensembl"/>
        </authorList>
    </citation>
    <scope>IDENTIFICATION</scope>
</reference>
<dbReference type="Gene3D" id="2.60.40.10">
    <property type="entry name" value="Immunoglobulins"/>
    <property type="match status" value="1"/>
</dbReference>
<feature type="region of interest" description="Disordered" evidence="4">
    <location>
        <begin position="172"/>
        <end position="221"/>
    </location>
</feature>
<organism evidence="5 6">
    <name type="scientific">Chrysemys picta bellii</name>
    <name type="common">Western painted turtle</name>
    <name type="synonym">Emys bellii</name>
    <dbReference type="NCBI Taxonomy" id="8478"/>
    <lineage>
        <taxon>Eukaryota</taxon>
        <taxon>Metazoa</taxon>
        <taxon>Chordata</taxon>
        <taxon>Craniata</taxon>
        <taxon>Vertebrata</taxon>
        <taxon>Euteleostomi</taxon>
        <taxon>Archelosauria</taxon>
        <taxon>Testudinata</taxon>
        <taxon>Testudines</taxon>
        <taxon>Cryptodira</taxon>
        <taxon>Durocryptodira</taxon>
        <taxon>Testudinoidea</taxon>
        <taxon>Emydidae</taxon>
        <taxon>Chrysemys</taxon>
    </lineage>
</organism>
<evidence type="ECO:0008006" key="7">
    <source>
        <dbReference type="Google" id="ProtNLM"/>
    </source>
</evidence>
<keyword evidence="2" id="KW-1015">Disulfide bond</keyword>
<evidence type="ECO:0000313" key="6">
    <source>
        <dbReference type="Proteomes" id="UP000694380"/>
    </source>
</evidence>
<keyword evidence="6" id="KW-1185">Reference proteome</keyword>
<accession>A0A8C3I0N6</accession>
<dbReference type="Pfam" id="PF13895">
    <property type="entry name" value="Ig_2"/>
    <property type="match status" value="1"/>
</dbReference>
<dbReference type="InterPro" id="IPR013783">
    <property type="entry name" value="Ig-like_fold"/>
</dbReference>
<dbReference type="GO" id="GO:0002764">
    <property type="term" value="P:immune response-regulating signaling pathway"/>
    <property type="evidence" value="ECO:0007669"/>
    <property type="project" value="TreeGrafter"/>
</dbReference>
<dbReference type="Ensembl" id="ENSCPBT00000030962.1">
    <property type="protein sequence ID" value="ENSCPBP00000026297.1"/>
    <property type="gene ID" value="ENSCPBG00000018661.1"/>
</dbReference>
<dbReference type="GeneTree" id="ENSGT01150000286974"/>
<dbReference type="SUPFAM" id="SSF48726">
    <property type="entry name" value="Immunoglobulin"/>
    <property type="match status" value="1"/>
</dbReference>
<evidence type="ECO:0000256" key="3">
    <source>
        <dbReference type="ARBA" id="ARBA00023319"/>
    </source>
</evidence>
<evidence type="ECO:0000313" key="5">
    <source>
        <dbReference type="Ensembl" id="ENSCPBP00000026297.1"/>
    </source>
</evidence>